<dbReference type="InterPro" id="IPR004839">
    <property type="entry name" value="Aminotransferase_I/II_large"/>
</dbReference>
<dbReference type="InterPro" id="IPR050881">
    <property type="entry name" value="LL-DAP_aminotransferase"/>
</dbReference>
<dbReference type="EMBL" id="JAFLEQ010000016">
    <property type="protein sequence ID" value="MBN9644840.1"/>
    <property type="molecule type" value="Genomic_DNA"/>
</dbReference>
<dbReference type="AlphaFoldDB" id="A0A939IXU5"/>
<evidence type="ECO:0000313" key="6">
    <source>
        <dbReference type="Proteomes" id="UP000664332"/>
    </source>
</evidence>
<dbReference type="Proteomes" id="UP000664332">
    <property type="component" value="Unassembled WGS sequence"/>
</dbReference>
<accession>A0A939IXU5</accession>
<dbReference type="InterPro" id="IPR019880">
    <property type="entry name" value="OxyQ"/>
</dbReference>
<dbReference type="EC" id="2.6.1.17" evidence="5"/>
<dbReference type="InterPro" id="IPR015421">
    <property type="entry name" value="PyrdxlP-dep_Trfase_major"/>
</dbReference>
<proteinExistence type="predicted"/>
<dbReference type="InterPro" id="IPR015422">
    <property type="entry name" value="PyrdxlP-dep_Trfase_small"/>
</dbReference>
<dbReference type="PANTHER" id="PTHR42832">
    <property type="entry name" value="AMINO ACID AMINOTRANSFERASE"/>
    <property type="match status" value="1"/>
</dbReference>
<sequence length="374" mass="40111">MSHPPRTPAGANLPDFPWDTIAEAKKTAAAHPDGLINLSVGTPVDEVSPIIQLAVAEAAGFPGYPTTHGTDALRDAIVNHCRSRYNMVGCTTDAVLPVIGTKELIAGLPSLLGIGAGHTVVIPEIAYPTYEVSAIMSGARCVRADSLTQLGPSSPTLMFINSPGNPTGKVLGVNHLKKVVDFARERDCIVAADECYIGLGWNKDNPPVSILDEEVCGGDTRNLLAIHSLSKSSNLASYRAGWLMGDGSLIGELLAVRKHTGFMVPWLVQQAMIAALNNPDQEKLQYLRYAARREMLVAALTEAGFRIDNSEAGLYLWATRGEDCRKTLDWFASLGILVAPGDFYGPRGTNHVRIALTGTDQQCEQAGWRIVRAA</sequence>
<comment type="caution">
    <text evidence="5">The sequence shown here is derived from an EMBL/GenBank/DDBJ whole genome shotgun (WGS) entry which is preliminary data.</text>
</comment>
<dbReference type="Pfam" id="PF00155">
    <property type="entry name" value="Aminotran_1_2"/>
    <property type="match status" value="1"/>
</dbReference>
<dbReference type="PANTHER" id="PTHR42832:SF3">
    <property type="entry name" value="L-GLUTAMINE--4-(METHYLSULFANYL)-2-OXOBUTANOATE AMINOTRANSFERASE"/>
    <property type="match status" value="1"/>
</dbReference>
<dbReference type="RefSeq" id="WP_207279304.1">
    <property type="nucleotide sequence ID" value="NZ_JAFLEQ010000016.1"/>
</dbReference>
<keyword evidence="3 5" id="KW-0808">Transferase</keyword>
<dbReference type="Gene3D" id="3.40.640.10">
    <property type="entry name" value="Type I PLP-dependent aspartate aminotransferase-like (Major domain)"/>
    <property type="match status" value="1"/>
</dbReference>
<comment type="cofactor">
    <cofactor evidence="1">
        <name>pyridoxal 5'-phosphate</name>
        <dbReference type="ChEBI" id="CHEBI:597326"/>
    </cofactor>
</comment>
<dbReference type="SUPFAM" id="SSF53383">
    <property type="entry name" value="PLP-dependent transferases"/>
    <property type="match status" value="1"/>
</dbReference>
<evidence type="ECO:0000256" key="1">
    <source>
        <dbReference type="ARBA" id="ARBA00001933"/>
    </source>
</evidence>
<evidence type="ECO:0000313" key="5">
    <source>
        <dbReference type="EMBL" id="MBN9644840.1"/>
    </source>
</evidence>
<keyword evidence="2 5" id="KW-0032">Aminotransferase</keyword>
<dbReference type="CDD" id="cd00609">
    <property type="entry name" value="AAT_like"/>
    <property type="match status" value="1"/>
</dbReference>
<organism evidence="5 6">
    <name type="scientific">Corynebacterium mendelii</name>
    <dbReference type="NCBI Taxonomy" id="2765362"/>
    <lineage>
        <taxon>Bacteria</taxon>
        <taxon>Bacillati</taxon>
        <taxon>Actinomycetota</taxon>
        <taxon>Actinomycetes</taxon>
        <taxon>Mycobacteriales</taxon>
        <taxon>Corynebacteriaceae</taxon>
        <taxon>Corynebacterium</taxon>
    </lineage>
</organism>
<dbReference type="GO" id="GO:0009016">
    <property type="term" value="F:succinyldiaminopimelate transaminase activity"/>
    <property type="evidence" value="ECO:0007669"/>
    <property type="project" value="UniProtKB-EC"/>
</dbReference>
<evidence type="ECO:0000256" key="2">
    <source>
        <dbReference type="ARBA" id="ARBA00022576"/>
    </source>
</evidence>
<dbReference type="GO" id="GO:0030170">
    <property type="term" value="F:pyridoxal phosphate binding"/>
    <property type="evidence" value="ECO:0007669"/>
    <property type="project" value="InterPro"/>
</dbReference>
<name>A0A939IXU5_9CORY</name>
<dbReference type="NCBIfam" id="TIGR03539">
    <property type="entry name" value="DapC_actino"/>
    <property type="match status" value="1"/>
</dbReference>
<reference evidence="5" key="1">
    <citation type="submission" date="2021-03" db="EMBL/GenBank/DDBJ databases">
        <authorList>
            <person name="Sun Q."/>
        </authorList>
    </citation>
    <scope>NUCLEOTIDE SEQUENCE</scope>
    <source>
        <strain evidence="5">CCM 8862</strain>
    </source>
</reference>
<dbReference type="InterPro" id="IPR015424">
    <property type="entry name" value="PyrdxlP-dep_Trfase"/>
</dbReference>
<evidence type="ECO:0000259" key="4">
    <source>
        <dbReference type="Pfam" id="PF00155"/>
    </source>
</evidence>
<feature type="domain" description="Aminotransferase class I/classII large" evidence="4">
    <location>
        <begin position="35"/>
        <end position="366"/>
    </location>
</feature>
<dbReference type="Gene3D" id="3.90.1150.10">
    <property type="entry name" value="Aspartate Aminotransferase, domain 1"/>
    <property type="match status" value="1"/>
</dbReference>
<gene>
    <name evidence="5" type="primary">dapC</name>
    <name evidence="5" type="ORF">JZY06_09495</name>
</gene>
<protein>
    <submittedName>
        <fullName evidence="5">Succinyldiaminopimelate transaminase</fullName>
        <ecNumber evidence="5">2.6.1.17</ecNumber>
    </submittedName>
</protein>
<keyword evidence="6" id="KW-1185">Reference proteome</keyword>
<evidence type="ECO:0000256" key="3">
    <source>
        <dbReference type="ARBA" id="ARBA00022679"/>
    </source>
</evidence>